<dbReference type="PANTHER" id="PTHR34989">
    <property type="entry name" value="PROTEIN HDED"/>
    <property type="match status" value="1"/>
</dbReference>
<name>A0A3A4KI17_9NOCA</name>
<feature type="transmembrane region" description="Helical" evidence="1">
    <location>
        <begin position="104"/>
        <end position="123"/>
    </location>
</feature>
<keyword evidence="1" id="KW-0472">Membrane</keyword>
<accession>A0A3A4KI17</accession>
<proteinExistence type="predicted"/>
<keyword evidence="3" id="KW-1185">Reference proteome</keyword>
<protein>
    <submittedName>
        <fullName evidence="2">DUF308 domain-containing protein</fullName>
    </submittedName>
</protein>
<feature type="transmembrane region" description="Helical" evidence="1">
    <location>
        <begin position="20"/>
        <end position="38"/>
    </location>
</feature>
<dbReference type="SUPFAM" id="SSF103473">
    <property type="entry name" value="MFS general substrate transporter"/>
    <property type="match status" value="1"/>
</dbReference>
<dbReference type="InterPro" id="IPR036259">
    <property type="entry name" value="MFS_trans_sf"/>
</dbReference>
<dbReference type="OrthoDB" id="4541701at2"/>
<sequence>MPADEEDTTVPALGAGARQAILVTGVCSIALGVIFAAWPNKSVAIAELLTGLYLLLSGTVQMIVGAVARIAWPLRIEVFASGVLSAAMSVLCLREVNSVLLLDIWLGLGWLTRGIGHATVAAWSENIPRAGKHELFGLFTMALGIAVILLEVDSLTQLGLVAGVCMIVLGALEVLAMTAARDGVGMPGAMLPWRRPAQ</sequence>
<keyword evidence="1" id="KW-0812">Transmembrane</keyword>
<evidence type="ECO:0000313" key="3">
    <source>
        <dbReference type="Proteomes" id="UP000266677"/>
    </source>
</evidence>
<feature type="transmembrane region" description="Helical" evidence="1">
    <location>
        <begin position="135"/>
        <end position="152"/>
    </location>
</feature>
<dbReference type="GO" id="GO:0005886">
    <property type="term" value="C:plasma membrane"/>
    <property type="evidence" value="ECO:0007669"/>
    <property type="project" value="TreeGrafter"/>
</dbReference>
<feature type="transmembrane region" description="Helical" evidence="1">
    <location>
        <begin position="158"/>
        <end position="180"/>
    </location>
</feature>
<dbReference type="EMBL" id="QZFU01000023">
    <property type="protein sequence ID" value="RJO73323.1"/>
    <property type="molecule type" value="Genomic_DNA"/>
</dbReference>
<dbReference type="AlphaFoldDB" id="A0A3A4KI17"/>
<evidence type="ECO:0000313" key="2">
    <source>
        <dbReference type="EMBL" id="RJO73323.1"/>
    </source>
</evidence>
<dbReference type="Pfam" id="PF03729">
    <property type="entry name" value="DUF308"/>
    <property type="match status" value="1"/>
</dbReference>
<organism evidence="2 3">
    <name type="scientific">Nocardia panacis</name>
    <dbReference type="NCBI Taxonomy" id="2340916"/>
    <lineage>
        <taxon>Bacteria</taxon>
        <taxon>Bacillati</taxon>
        <taxon>Actinomycetota</taxon>
        <taxon>Actinomycetes</taxon>
        <taxon>Mycobacteriales</taxon>
        <taxon>Nocardiaceae</taxon>
        <taxon>Nocardia</taxon>
    </lineage>
</organism>
<dbReference type="RefSeq" id="WP_120042399.1">
    <property type="nucleotide sequence ID" value="NZ_QZFU01000023.1"/>
</dbReference>
<reference evidence="2 3" key="1">
    <citation type="submission" date="2018-09" db="EMBL/GenBank/DDBJ databases">
        <title>YIM PH21274 draft genome.</title>
        <authorList>
            <person name="Miao C."/>
        </authorList>
    </citation>
    <scope>NUCLEOTIDE SEQUENCE [LARGE SCALE GENOMIC DNA]</scope>
    <source>
        <strain evidence="2 3">YIM PH 21724</strain>
    </source>
</reference>
<feature type="transmembrane region" description="Helical" evidence="1">
    <location>
        <begin position="50"/>
        <end position="72"/>
    </location>
</feature>
<gene>
    <name evidence="2" type="ORF">D5S18_18920</name>
</gene>
<comment type="caution">
    <text evidence="2">The sequence shown here is derived from an EMBL/GenBank/DDBJ whole genome shotgun (WGS) entry which is preliminary data.</text>
</comment>
<dbReference type="InterPro" id="IPR052712">
    <property type="entry name" value="Acid_resist_chaperone_HdeD"/>
</dbReference>
<keyword evidence="1" id="KW-1133">Transmembrane helix</keyword>
<dbReference type="InterPro" id="IPR005325">
    <property type="entry name" value="DUF308_memb"/>
</dbReference>
<dbReference type="PANTHER" id="PTHR34989:SF1">
    <property type="entry name" value="PROTEIN HDED"/>
    <property type="match status" value="1"/>
</dbReference>
<evidence type="ECO:0000256" key="1">
    <source>
        <dbReference type="SAM" id="Phobius"/>
    </source>
</evidence>
<dbReference type="Proteomes" id="UP000266677">
    <property type="component" value="Unassembled WGS sequence"/>
</dbReference>